<comment type="caution">
    <text evidence="2">The sequence shown here is derived from an EMBL/GenBank/DDBJ whole genome shotgun (WGS) entry which is preliminary data.</text>
</comment>
<dbReference type="GO" id="GO:0004622">
    <property type="term" value="F:phosphatidylcholine lysophospholipase activity"/>
    <property type="evidence" value="ECO:0007669"/>
    <property type="project" value="TreeGrafter"/>
</dbReference>
<dbReference type="OrthoDB" id="9804395at2"/>
<protein>
    <submittedName>
        <fullName evidence="2">GDSL family lipase</fullName>
    </submittedName>
</protein>
<proteinExistence type="predicted"/>
<gene>
    <name evidence="2" type="ORF">FN976_19270</name>
</gene>
<feature type="domain" description="SGNH hydrolase-type esterase" evidence="1">
    <location>
        <begin position="56"/>
        <end position="227"/>
    </location>
</feature>
<evidence type="ECO:0000259" key="1">
    <source>
        <dbReference type="Pfam" id="PF13472"/>
    </source>
</evidence>
<dbReference type="PANTHER" id="PTHR30383:SF5">
    <property type="entry name" value="SGNH HYDROLASE-TYPE ESTERASE DOMAIN-CONTAINING PROTEIN"/>
    <property type="match status" value="1"/>
</dbReference>
<dbReference type="InterPro" id="IPR051532">
    <property type="entry name" value="Ester_Hydrolysis_Enzymes"/>
</dbReference>
<dbReference type="Proteomes" id="UP000318199">
    <property type="component" value="Unassembled WGS sequence"/>
</dbReference>
<dbReference type="Pfam" id="PF13472">
    <property type="entry name" value="Lipase_GDSL_2"/>
    <property type="match status" value="1"/>
</dbReference>
<dbReference type="Gene3D" id="3.40.50.1110">
    <property type="entry name" value="SGNH hydrolase"/>
    <property type="match status" value="1"/>
</dbReference>
<dbReference type="AlphaFoldDB" id="A0A562ZLI6"/>
<accession>A0A562ZLI6</accession>
<dbReference type="RefSeq" id="WP_145894688.1">
    <property type="nucleotide sequence ID" value="NZ_VOBQ01000015.1"/>
</dbReference>
<organism evidence="2 3">
    <name type="scientific">Caenimonas sedimenti</name>
    <dbReference type="NCBI Taxonomy" id="2596921"/>
    <lineage>
        <taxon>Bacteria</taxon>
        <taxon>Pseudomonadati</taxon>
        <taxon>Pseudomonadota</taxon>
        <taxon>Betaproteobacteria</taxon>
        <taxon>Burkholderiales</taxon>
        <taxon>Comamonadaceae</taxon>
        <taxon>Caenimonas</taxon>
    </lineage>
</organism>
<dbReference type="InterPro" id="IPR036514">
    <property type="entry name" value="SGNH_hydro_sf"/>
</dbReference>
<dbReference type="EMBL" id="VOBQ01000015">
    <property type="protein sequence ID" value="TWO69430.1"/>
    <property type="molecule type" value="Genomic_DNA"/>
</dbReference>
<dbReference type="InterPro" id="IPR013830">
    <property type="entry name" value="SGNH_hydro"/>
</dbReference>
<evidence type="ECO:0000313" key="2">
    <source>
        <dbReference type="EMBL" id="TWO69430.1"/>
    </source>
</evidence>
<sequence>MKAFRLARPALWLALVAVVTASGWTGWKLRESARLARESEPFQAQPVNAVASLLIVGDSTAVGTGASSATRSIGGLIGIGNPQLRVVNRAANGARYEDFARQLQAGTERFDFVLVLGGGNDVIRGTSAEQLLPQARRVAELARERGTNVVLMPPGNVGNAPLFLPPVGWWMSRRAQELHAAVRLAALATGATYVNLYQPPEQDPFARQPGLYHAADGLHPSDAGYRLWLQELDRQAHFGERLASIVPSQS</sequence>
<dbReference type="SUPFAM" id="SSF52266">
    <property type="entry name" value="SGNH hydrolase"/>
    <property type="match status" value="1"/>
</dbReference>
<reference evidence="2 3" key="1">
    <citation type="submission" date="2019-07" db="EMBL/GenBank/DDBJ databases">
        <title>Caenimonas sedimenti sp. nov., isolated from activated sludge.</title>
        <authorList>
            <person name="Xu J."/>
        </authorList>
    </citation>
    <scope>NUCLEOTIDE SEQUENCE [LARGE SCALE GENOMIC DNA]</scope>
    <source>
        <strain evidence="2 3">HX-9-20</strain>
    </source>
</reference>
<keyword evidence="3" id="KW-1185">Reference proteome</keyword>
<name>A0A562ZLI6_9BURK</name>
<evidence type="ECO:0000313" key="3">
    <source>
        <dbReference type="Proteomes" id="UP000318199"/>
    </source>
</evidence>
<dbReference type="PANTHER" id="PTHR30383">
    <property type="entry name" value="THIOESTERASE 1/PROTEASE 1/LYSOPHOSPHOLIPASE L1"/>
    <property type="match status" value="1"/>
</dbReference>